<dbReference type="InParanoid" id="B4LCP4"/>
<dbReference type="Proteomes" id="UP000008792">
    <property type="component" value="Unassembled WGS sequence"/>
</dbReference>
<comment type="similarity">
    <text evidence="1">Belongs to the aldo/keto reductase family.</text>
</comment>
<reference evidence="8 9" key="1">
    <citation type="journal article" date="2007" name="Nature">
        <title>Evolution of genes and genomes on the Drosophila phylogeny.</title>
        <authorList>
            <consortium name="Drosophila 12 Genomes Consortium"/>
            <person name="Clark A.G."/>
            <person name="Eisen M.B."/>
            <person name="Smith D.R."/>
            <person name="Bergman C.M."/>
            <person name="Oliver B."/>
            <person name="Markow T.A."/>
            <person name="Kaufman T.C."/>
            <person name="Kellis M."/>
            <person name="Gelbart W."/>
            <person name="Iyer V.N."/>
            <person name="Pollard D.A."/>
            <person name="Sackton T.B."/>
            <person name="Larracuente A.M."/>
            <person name="Singh N.D."/>
            <person name="Abad J.P."/>
            <person name="Abt D.N."/>
            <person name="Adryan B."/>
            <person name="Aguade M."/>
            <person name="Akashi H."/>
            <person name="Anderson W.W."/>
            <person name="Aquadro C.F."/>
            <person name="Ardell D.H."/>
            <person name="Arguello R."/>
            <person name="Artieri C.G."/>
            <person name="Barbash D.A."/>
            <person name="Barker D."/>
            <person name="Barsanti P."/>
            <person name="Batterham P."/>
            <person name="Batzoglou S."/>
            <person name="Begun D."/>
            <person name="Bhutkar A."/>
            <person name="Blanco E."/>
            <person name="Bosak S.A."/>
            <person name="Bradley R.K."/>
            <person name="Brand A.D."/>
            <person name="Brent M.R."/>
            <person name="Brooks A.N."/>
            <person name="Brown R.H."/>
            <person name="Butlin R.K."/>
            <person name="Caggese C."/>
            <person name="Calvi B.R."/>
            <person name="Bernardo de Carvalho A."/>
            <person name="Caspi A."/>
            <person name="Castrezana S."/>
            <person name="Celniker S.E."/>
            <person name="Chang J.L."/>
            <person name="Chapple C."/>
            <person name="Chatterji S."/>
            <person name="Chinwalla A."/>
            <person name="Civetta A."/>
            <person name="Clifton S.W."/>
            <person name="Comeron J.M."/>
            <person name="Costello J.C."/>
            <person name="Coyne J.A."/>
            <person name="Daub J."/>
            <person name="David R.G."/>
            <person name="Delcher A.L."/>
            <person name="Delehaunty K."/>
            <person name="Do C.B."/>
            <person name="Ebling H."/>
            <person name="Edwards K."/>
            <person name="Eickbush T."/>
            <person name="Evans J.D."/>
            <person name="Filipski A."/>
            <person name="Findeiss S."/>
            <person name="Freyhult E."/>
            <person name="Fulton L."/>
            <person name="Fulton R."/>
            <person name="Garcia A.C."/>
            <person name="Gardiner A."/>
            <person name="Garfield D.A."/>
            <person name="Garvin B.E."/>
            <person name="Gibson G."/>
            <person name="Gilbert D."/>
            <person name="Gnerre S."/>
            <person name="Godfrey J."/>
            <person name="Good R."/>
            <person name="Gotea V."/>
            <person name="Gravely B."/>
            <person name="Greenberg A.J."/>
            <person name="Griffiths-Jones S."/>
            <person name="Gross S."/>
            <person name="Guigo R."/>
            <person name="Gustafson E.A."/>
            <person name="Haerty W."/>
            <person name="Hahn M.W."/>
            <person name="Halligan D.L."/>
            <person name="Halpern A.L."/>
            <person name="Halter G.M."/>
            <person name="Han M.V."/>
            <person name="Heger A."/>
            <person name="Hillier L."/>
            <person name="Hinrichs A.S."/>
            <person name="Holmes I."/>
            <person name="Hoskins R.A."/>
            <person name="Hubisz M.J."/>
            <person name="Hultmark D."/>
            <person name="Huntley M.A."/>
            <person name="Jaffe D.B."/>
            <person name="Jagadeeshan S."/>
            <person name="Jeck W.R."/>
            <person name="Johnson J."/>
            <person name="Jones C.D."/>
            <person name="Jordan W.C."/>
            <person name="Karpen G.H."/>
            <person name="Kataoka E."/>
            <person name="Keightley P.D."/>
            <person name="Kheradpour P."/>
            <person name="Kirkness E.F."/>
            <person name="Koerich L.B."/>
            <person name="Kristiansen K."/>
            <person name="Kudrna D."/>
            <person name="Kulathinal R.J."/>
            <person name="Kumar S."/>
            <person name="Kwok R."/>
            <person name="Lander E."/>
            <person name="Langley C.H."/>
            <person name="Lapoint R."/>
            <person name="Lazzaro B.P."/>
            <person name="Lee S.J."/>
            <person name="Levesque L."/>
            <person name="Li R."/>
            <person name="Lin C.F."/>
            <person name="Lin M.F."/>
            <person name="Lindblad-Toh K."/>
            <person name="Llopart A."/>
            <person name="Long M."/>
            <person name="Low L."/>
            <person name="Lozovsky E."/>
            <person name="Lu J."/>
            <person name="Luo M."/>
            <person name="Machado C.A."/>
            <person name="Makalowski W."/>
            <person name="Marzo M."/>
            <person name="Matsuda M."/>
            <person name="Matzkin L."/>
            <person name="McAllister B."/>
            <person name="McBride C.S."/>
            <person name="McKernan B."/>
            <person name="McKernan K."/>
            <person name="Mendez-Lago M."/>
            <person name="Minx P."/>
            <person name="Mollenhauer M.U."/>
            <person name="Montooth K."/>
            <person name="Mount S.M."/>
            <person name="Mu X."/>
            <person name="Myers E."/>
            <person name="Negre B."/>
            <person name="Newfeld S."/>
            <person name="Nielsen R."/>
            <person name="Noor M.A."/>
            <person name="O'Grady P."/>
            <person name="Pachter L."/>
            <person name="Papaceit M."/>
            <person name="Parisi M.J."/>
            <person name="Parisi M."/>
            <person name="Parts L."/>
            <person name="Pedersen J.S."/>
            <person name="Pesole G."/>
            <person name="Phillippy A.M."/>
            <person name="Ponting C.P."/>
            <person name="Pop M."/>
            <person name="Porcelli D."/>
            <person name="Powell J.R."/>
            <person name="Prohaska S."/>
            <person name="Pruitt K."/>
            <person name="Puig M."/>
            <person name="Quesneville H."/>
            <person name="Ram K.R."/>
            <person name="Rand D."/>
            <person name="Rasmussen M.D."/>
            <person name="Reed L.K."/>
            <person name="Reenan R."/>
            <person name="Reily A."/>
            <person name="Remington K.A."/>
            <person name="Rieger T.T."/>
            <person name="Ritchie M.G."/>
            <person name="Robin C."/>
            <person name="Rogers Y.H."/>
            <person name="Rohde C."/>
            <person name="Rozas J."/>
            <person name="Rubenfield M.J."/>
            <person name="Ruiz A."/>
            <person name="Russo S."/>
            <person name="Salzberg S.L."/>
            <person name="Sanchez-Gracia A."/>
            <person name="Saranga D.J."/>
            <person name="Sato H."/>
            <person name="Schaeffer S.W."/>
            <person name="Schatz M.C."/>
            <person name="Schlenke T."/>
            <person name="Schwartz R."/>
            <person name="Segarra C."/>
            <person name="Singh R.S."/>
            <person name="Sirot L."/>
            <person name="Sirota M."/>
            <person name="Sisneros N.B."/>
            <person name="Smith C.D."/>
            <person name="Smith T.F."/>
            <person name="Spieth J."/>
            <person name="Stage D.E."/>
            <person name="Stark A."/>
            <person name="Stephan W."/>
            <person name="Strausberg R.L."/>
            <person name="Strempel S."/>
            <person name="Sturgill D."/>
            <person name="Sutton G."/>
            <person name="Sutton G.G."/>
            <person name="Tao W."/>
            <person name="Teichmann S."/>
            <person name="Tobari Y.N."/>
            <person name="Tomimura Y."/>
            <person name="Tsolas J.M."/>
            <person name="Valente V.L."/>
            <person name="Venter E."/>
            <person name="Venter J.C."/>
            <person name="Vicario S."/>
            <person name="Vieira F.G."/>
            <person name="Vilella A.J."/>
            <person name="Villasante A."/>
            <person name="Walenz B."/>
            <person name="Wang J."/>
            <person name="Wasserman M."/>
            <person name="Watts T."/>
            <person name="Wilson D."/>
            <person name="Wilson R.K."/>
            <person name="Wing R.A."/>
            <person name="Wolfner M.F."/>
            <person name="Wong A."/>
            <person name="Wong G.K."/>
            <person name="Wu C.I."/>
            <person name="Wu G."/>
            <person name="Yamamoto D."/>
            <person name="Yang H.P."/>
            <person name="Yang S.P."/>
            <person name="Yorke J.A."/>
            <person name="Yoshida K."/>
            <person name="Zdobnov E."/>
            <person name="Zhang P."/>
            <person name="Zhang Y."/>
            <person name="Zimin A.V."/>
            <person name="Baldwin J."/>
            <person name="Abdouelleil A."/>
            <person name="Abdulkadir J."/>
            <person name="Abebe A."/>
            <person name="Abera B."/>
            <person name="Abreu J."/>
            <person name="Acer S.C."/>
            <person name="Aftuck L."/>
            <person name="Alexander A."/>
            <person name="An P."/>
            <person name="Anderson E."/>
            <person name="Anderson S."/>
            <person name="Arachi H."/>
            <person name="Azer M."/>
            <person name="Bachantsang P."/>
            <person name="Barry A."/>
            <person name="Bayul T."/>
            <person name="Berlin A."/>
            <person name="Bessette D."/>
            <person name="Bloom T."/>
            <person name="Blye J."/>
            <person name="Boguslavskiy L."/>
            <person name="Bonnet C."/>
            <person name="Boukhgalter B."/>
            <person name="Bourzgui I."/>
            <person name="Brown A."/>
            <person name="Cahill P."/>
            <person name="Channer S."/>
            <person name="Cheshatsang Y."/>
            <person name="Chuda L."/>
            <person name="Citroen M."/>
            <person name="Collymore A."/>
            <person name="Cooke P."/>
            <person name="Costello M."/>
            <person name="D'Aco K."/>
            <person name="Daza R."/>
            <person name="De Haan G."/>
            <person name="DeGray S."/>
            <person name="DeMaso C."/>
            <person name="Dhargay N."/>
            <person name="Dooley K."/>
            <person name="Dooley E."/>
            <person name="Doricent M."/>
            <person name="Dorje P."/>
            <person name="Dorjee K."/>
            <person name="Dupes A."/>
            <person name="Elong R."/>
            <person name="Falk J."/>
            <person name="Farina A."/>
            <person name="Faro S."/>
            <person name="Ferguson D."/>
            <person name="Fisher S."/>
            <person name="Foley C.D."/>
            <person name="Franke A."/>
            <person name="Friedrich D."/>
            <person name="Gadbois L."/>
            <person name="Gearin G."/>
            <person name="Gearin C.R."/>
            <person name="Giannoukos G."/>
            <person name="Goode T."/>
            <person name="Graham J."/>
            <person name="Grandbois E."/>
            <person name="Grewal S."/>
            <person name="Gyaltsen K."/>
            <person name="Hafez N."/>
            <person name="Hagos B."/>
            <person name="Hall J."/>
            <person name="Henson C."/>
            <person name="Hollinger A."/>
            <person name="Honan T."/>
            <person name="Huard M.D."/>
            <person name="Hughes L."/>
            <person name="Hurhula B."/>
            <person name="Husby M.E."/>
            <person name="Kamat A."/>
            <person name="Kanga B."/>
            <person name="Kashin S."/>
            <person name="Khazanovich D."/>
            <person name="Kisner P."/>
            <person name="Lance K."/>
            <person name="Lara M."/>
            <person name="Lee W."/>
            <person name="Lennon N."/>
            <person name="Letendre F."/>
            <person name="LeVine R."/>
            <person name="Lipovsky A."/>
            <person name="Liu X."/>
            <person name="Liu J."/>
            <person name="Liu S."/>
            <person name="Lokyitsang T."/>
            <person name="Lokyitsang Y."/>
            <person name="Lubonja R."/>
            <person name="Lui A."/>
            <person name="MacDonald P."/>
            <person name="Magnisalis V."/>
            <person name="Maru K."/>
            <person name="Matthews C."/>
            <person name="McCusker W."/>
            <person name="McDonough S."/>
            <person name="Mehta T."/>
            <person name="Meldrim J."/>
            <person name="Meneus L."/>
            <person name="Mihai O."/>
            <person name="Mihalev A."/>
            <person name="Mihova T."/>
            <person name="Mittelman R."/>
            <person name="Mlenga V."/>
            <person name="Montmayeur A."/>
            <person name="Mulrain L."/>
            <person name="Navidi A."/>
            <person name="Naylor J."/>
            <person name="Negash T."/>
            <person name="Nguyen T."/>
            <person name="Nguyen N."/>
            <person name="Nicol R."/>
            <person name="Norbu C."/>
            <person name="Norbu N."/>
            <person name="Novod N."/>
            <person name="O'Neill B."/>
            <person name="Osman S."/>
            <person name="Markiewicz E."/>
            <person name="Oyono O.L."/>
            <person name="Patti C."/>
            <person name="Phunkhang P."/>
            <person name="Pierre F."/>
            <person name="Priest M."/>
            <person name="Raghuraman S."/>
            <person name="Rege F."/>
            <person name="Reyes R."/>
            <person name="Rise C."/>
            <person name="Rogov P."/>
            <person name="Ross K."/>
            <person name="Ryan E."/>
            <person name="Settipalli S."/>
            <person name="Shea T."/>
            <person name="Sherpa N."/>
            <person name="Shi L."/>
            <person name="Shih D."/>
            <person name="Sparrow T."/>
            <person name="Spaulding J."/>
            <person name="Stalker J."/>
            <person name="Stange-Thomann N."/>
            <person name="Stavropoulos S."/>
            <person name="Stone C."/>
            <person name="Strader C."/>
            <person name="Tesfaye S."/>
            <person name="Thomson T."/>
            <person name="Thoulutsang Y."/>
            <person name="Thoulutsang D."/>
            <person name="Topham K."/>
            <person name="Topping I."/>
            <person name="Tsamla T."/>
            <person name="Vassiliev H."/>
            <person name="Vo A."/>
            <person name="Wangchuk T."/>
            <person name="Wangdi T."/>
            <person name="Weiand M."/>
            <person name="Wilkinson J."/>
            <person name="Wilson A."/>
            <person name="Yadav S."/>
            <person name="Young G."/>
            <person name="Yu Q."/>
            <person name="Zembek L."/>
            <person name="Zhong D."/>
            <person name="Zimmer A."/>
            <person name="Zwirko Z."/>
            <person name="Jaffe D.B."/>
            <person name="Alvarez P."/>
            <person name="Brockman W."/>
            <person name="Butler J."/>
            <person name="Chin C."/>
            <person name="Gnerre S."/>
            <person name="Grabherr M."/>
            <person name="Kleber M."/>
            <person name="Mauceli E."/>
            <person name="MacCallum I."/>
        </authorList>
    </citation>
    <scope>NUCLEOTIDE SEQUENCE [LARGE SCALE GENOMIC DNA]</scope>
    <source>
        <strain evidence="9">Tucson 15010-1051.87</strain>
    </source>
</reference>
<keyword evidence="9" id="KW-1185">Reference proteome</keyword>
<evidence type="ECO:0000256" key="2">
    <source>
        <dbReference type="ARBA" id="ARBA00022857"/>
    </source>
</evidence>
<dbReference type="Pfam" id="PF00248">
    <property type="entry name" value="Aldo_ket_red"/>
    <property type="match status" value="1"/>
</dbReference>
<dbReference type="OrthoDB" id="7873322at2759"/>
<evidence type="ECO:0000256" key="1">
    <source>
        <dbReference type="ARBA" id="ARBA00007905"/>
    </source>
</evidence>
<dbReference type="InterPro" id="IPR018170">
    <property type="entry name" value="Aldo/ket_reductase_CS"/>
</dbReference>
<dbReference type="Gene3D" id="3.20.20.100">
    <property type="entry name" value="NADP-dependent oxidoreductase domain"/>
    <property type="match status" value="1"/>
</dbReference>
<gene>
    <name evidence="8" type="primary">Dvir\GJ11267</name>
    <name evidence="8" type="ORF">Dvir_GJ11267</name>
</gene>
<organism evidence="8 9">
    <name type="scientific">Drosophila virilis</name>
    <name type="common">Fruit fly</name>
    <dbReference type="NCBI Taxonomy" id="7244"/>
    <lineage>
        <taxon>Eukaryota</taxon>
        <taxon>Metazoa</taxon>
        <taxon>Ecdysozoa</taxon>
        <taxon>Arthropoda</taxon>
        <taxon>Hexapoda</taxon>
        <taxon>Insecta</taxon>
        <taxon>Pterygota</taxon>
        <taxon>Neoptera</taxon>
        <taxon>Endopterygota</taxon>
        <taxon>Diptera</taxon>
        <taxon>Brachycera</taxon>
        <taxon>Muscomorpha</taxon>
        <taxon>Ephydroidea</taxon>
        <taxon>Drosophilidae</taxon>
        <taxon>Drosophila</taxon>
    </lineage>
</organism>
<feature type="domain" description="NADP-dependent oxidoreductase" evidence="7">
    <location>
        <begin position="53"/>
        <end position="327"/>
    </location>
</feature>
<dbReference type="HOGENOM" id="CLU_023205_0_0_1"/>
<dbReference type="PANTHER" id="PTHR11732">
    <property type="entry name" value="ALDO/KETO REDUCTASE"/>
    <property type="match status" value="1"/>
</dbReference>
<feature type="binding site" evidence="5">
    <location>
        <position position="148"/>
    </location>
    <ligand>
        <name>substrate</name>
    </ligand>
</feature>
<dbReference type="PROSITE" id="PS00062">
    <property type="entry name" value="ALDOKETO_REDUCTASE_2"/>
    <property type="match status" value="1"/>
</dbReference>
<keyword evidence="3" id="KW-0560">Oxidoreductase</keyword>
<feature type="active site" description="Proton donor" evidence="4">
    <location>
        <position position="86"/>
    </location>
</feature>
<protein>
    <submittedName>
        <fullName evidence="8">Uncharacterized protein, isoform B</fullName>
    </submittedName>
</protein>
<dbReference type="FunCoup" id="B4LCP4">
    <property type="interactions" value="1065"/>
</dbReference>
<dbReference type="PROSITE" id="PS00063">
    <property type="entry name" value="ALDOKETO_REDUCTASE_3"/>
    <property type="match status" value="1"/>
</dbReference>
<accession>B4LCP4</accession>
<name>B4LCP4_DROVI</name>
<dbReference type="PROSITE" id="PS00798">
    <property type="entry name" value="ALDOKETO_REDUCTASE_1"/>
    <property type="match status" value="1"/>
</dbReference>
<dbReference type="InterPro" id="IPR023210">
    <property type="entry name" value="NADP_OxRdtase_dom"/>
</dbReference>
<sequence length="352" mass="40168">MSGHFRYPIRLIRSIYQTTFRGYAKPERFKWCQEELNAVPKAVLADGKEIPIIGLGTWNSPPGQVVEAVKTAIDVGYRHIDCAYVYQNEAEVGAGIEAKINEGVVKREDLFITSKLWNTFHRPAAVRAACENTLDLLKLKYLDLYLIHWPMGYREGCDLFPVDKDGKTLFSPDDYVDTWKAMEKLVEDGLVKSIGVSNFNKNQIERVLEVAKIPPATNQIECHPYLTQKKLSDFCKAKNIAITAYSPLGSPNRPWAKEGDPVILEEQAIKDIAESKKKTPGQILIRYQIQRNNIVIPKSVTKERIESNFKVFDFVLTPEEIKTIESFECNGRLVPLLNQYGHPHHPFEKDEF</sequence>
<dbReference type="SMR" id="B4LCP4"/>
<keyword evidence="2" id="KW-0521">NADP</keyword>
<evidence type="ECO:0000256" key="6">
    <source>
        <dbReference type="PIRSR" id="PIRSR000097-3"/>
    </source>
</evidence>
<evidence type="ECO:0000313" key="8">
    <source>
        <dbReference type="EMBL" id="EDW70936.2"/>
    </source>
</evidence>
<dbReference type="STRING" id="7244.B4LCP4"/>
<dbReference type="InterPro" id="IPR036812">
    <property type="entry name" value="NAD(P)_OxRdtase_dom_sf"/>
</dbReference>
<dbReference type="eggNOG" id="KOG1577">
    <property type="taxonomic scope" value="Eukaryota"/>
</dbReference>
<dbReference type="KEGG" id="dvi:6623732"/>
<dbReference type="EMBL" id="CH940647">
    <property type="protein sequence ID" value="EDW70936.2"/>
    <property type="molecule type" value="Genomic_DNA"/>
</dbReference>
<dbReference type="SUPFAM" id="SSF51430">
    <property type="entry name" value="NAD(P)-linked oxidoreductase"/>
    <property type="match status" value="1"/>
</dbReference>
<dbReference type="FunFam" id="3.20.20.100:FF:000006">
    <property type="entry name" value="Aldo-keto reductase family 1 member A1"/>
    <property type="match status" value="1"/>
</dbReference>
<dbReference type="GO" id="GO:0016491">
    <property type="term" value="F:oxidoreductase activity"/>
    <property type="evidence" value="ECO:0007669"/>
    <property type="project" value="UniProtKB-KW"/>
</dbReference>
<dbReference type="PIRSF" id="PIRSF000097">
    <property type="entry name" value="AKR"/>
    <property type="match status" value="1"/>
</dbReference>
<dbReference type="PRINTS" id="PR00069">
    <property type="entry name" value="ALDKETRDTASE"/>
</dbReference>
<dbReference type="InterPro" id="IPR020471">
    <property type="entry name" value="AKR"/>
</dbReference>
<evidence type="ECO:0000259" key="7">
    <source>
        <dbReference type="Pfam" id="PF00248"/>
    </source>
</evidence>
<proteinExistence type="inferred from homology"/>
<dbReference type="AlphaFoldDB" id="B4LCP4"/>
<evidence type="ECO:0000256" key="4">
    <source>
        <dbReference type="PIRSR" id="PIRSR000097-1"/>
    </source>
</evidence>
<evidence type="ECO:0000313" key="9">
    <source>
        <dbReference type="Proteomes" id="UP000008792"/>
    </source>
</evidence>
<evidence type="ECO:0000256" key="3">
    <source>
        <dbReference type="ARBA" id="ARBA00023002"/>
    </source>
</evidence>
<feature type="site" description="Lowers pKa of active site Tyr" evidence="6">
    <location>
        <position position="115"/>
    </location>
</feature>
<evidence type="ECO:0000256" key="5">
    <source>
        <dbReference type="PIRSR" id="PIRSR000097-2"/>
    </source>
</evidence>